<dbReference type="Gene3D" id="2.130.10.10">
    <property type="entry name" value="YVTN repeat-like/Quinoprotein amine dehydrogenase"/>
    <property type="match status" value="2"/>
</dbReference>
<dbReference type="EMBL" id="JADGIK010000019">
    <property type="protein sequence ID" value="MBF0598398.1"/>
    <property type="molecule type" value="Genomic_DNA"/>
</dbReference>
<comment type="caution">
    <text evidence="5">The sequence shown here is derived from an EMBL/GenBank/DDBJ whole genome shotgun (WGS) entry which is preliminary data.</text>
</comment>
<dbReference type="InterPro" id="IPR036322">
    <property type="entry name" value="WD40_repeat_dom_sf"/>
</dbReference>
<keyword evidence="1 3" id="KW-0853">WD repeat</keyword>
<evidence type="ECO:0000256" key="3">
    <source>
        <dbReference type="PROSITE-ProRule" id="PRU00221"/>
    </source>
</evidence>
<dbReference type="Pfam" id="PF00400">
    <property type="entry name" value="WD40"/>
    <property type="match status" value="3"/>
</dbReference>
<keyword evidence="4" id="KW-0812">Transmembrane</keyword>
<keyword evidence="4" id="KW-0472">Membrane</keyword>
<accession>A0A8J7FZB3</accession>
<dbReference type="PANTHER" id="PTHR22847:SF637">
    <property type="entry name" value="WD REPEAT DOMAIN 5B"/>
    <property type="match status" value="1"/>
</dbReference>
<protein>
    <submittedName>
        <fullName evidence="5">WD40 repeat domain-containing protein</fullName>
    </submittedName>
</protein>
<evidence type="ECO:0000256" key="4">
    <source>
        <dbReference type="SAM" id="Phobius"/>
    </source>
</evidence>
<feature type="repeat" description="WD" evidence="3">
    <location>
        <begin position="48"/>
        <end position="89"/>
    </location>
</feature>
<dbReference type="AlphaFoldDB" id="A0A8J7FZB3"/>
<dbReference type="SUPFAM" id="SSF50978">
    <property type="entry name" value="WD40 repeat-like"/>
    <property type="match status" value="1"/>
</dbReference>
<gene>
    <name evidence="5" type="ORF">IM532_13260</name>
</gene>
<feature type="transmembrane region" description="Helical" evidence="4">
    <location>
        <begin position="335"/>
        <end position="354"/>
    </location>
</feature>
<dbReference type="InterPro" id="IPR015943">
    <property type="entry name" value="WD40/YVTN_repeat-like_dom_sf"/>
</dbReference>
<name>A0A8J7FZB3_9FLAO</name>
<keyword evidence="2" id="KW-0677">Repeat</keyword>
<evidence type="ECO:0000256" key="2">
    <source>
        <dbReference type="ARBA" id="ARBA00022737"/>
    </source>
</evidence>
<feature type="transmembrane region" description="Helical" evidence="4">
    <location>
        <begin position="374"/>
        <end position="398"/>
    </location>
</feature>
<evidence type="ECO:0000313" key="6">
    <source>
        <dbReference type="Proteomes" id="UP000608754"/>
    </source>
</evidence>
<sequence>MFYASITGQFEKHKSWVYSVDINKQDIVVSASENELLLWNKRKCTDRLVGHTDAIKTVAFSHSGQQIASGSIDKSIKVWSSSDKKTINTLNGHSKGVNKVEFSNADKYIISAGYDDKMLIWDWTNNKVVKELNIKHTNFSINNQDVLAYIDSSCSLILFDLKSLSVIKVVGHFCGSPVFNPQKNIIAIKDSVFTFIDLNSNSVLSTLDIKKENSVCEVSTFKFTPDGQYLVAGIWGGDIEIWDWQKKLLIRTLQGHNLSSVDDFSFNSKNQLISASGDRSLRFWNWNTGDLHMIVGDGLFKAKLNGLLSISILLTLIAGFWALTKNTDNKLSSYILLSILSCWSLGIGLVVYFYKSTLTKYATPIIWTTTVLSGLFFFSVWLSWLALFTVPISLLFCYIKMTTSNDKTKIYFPLIINLVFCGILCSFVTSA</sequence>
<evidence type="ECO:0000256" key="1">
    <source>
        <dbReference type="ARBA" id="ARBA00022574"/>
    </source>
</evidence>
<dbReference type="PROSITE" id="PS50294">
    <property type="entry name" value="WD_REPEATS_REGION"/>
    <property type="match status" value="2"/>
</dbReference>
<dbReference type="InterPro" id="IPR001680">
    <property type="entry name" value="WD40_rpt"/>
</dbReference>
<feature type="transmembrane region" description="Helical" evidence="4">
    <location>
        <begin position="304"/>
        <end position="323"/>
    </location>
</feature>
<proteinExistence type="predicted"/>
<feature type="transmembrane region" description="Helical" evidence="4">
    <location>
        <begin position="410"/>
        <end position="429"/>
    </location>
</feature>
<feature type="repeat" description="WD" evidence="3">
    <location>
        <begin position="90"/>
        <end position="131"/>
    </location>
</feature>
<dbReference type="Proteomes" id="UP000608754">
    <property type="component" value="Unassembled WGS sequence"/>
</dbReference>
<feature type="repeat" description="WD" evidence="3">
    <location>
        <begin position="218"/>
        <end position="252"/>
    </location>
</feature>
<evidence type="ECO:0000313" key="5">
    <source>
        <dbReference type="EMBL" id="MBF0598398.1"/>
    </source>
</evidence>
<organism evidence="5 6">
    <name type="scientific">Faecalibacter rhinopitheci</name>
    <dbReference type="NCBI Taxonomy" id="2779678"/>
    <lineage>
        <taxon>Bacteria</taxon>
        <taxon>Pseudomonadati</taxon>
        <taxon>Bacteroidota</taxon>
        <taxon>Flavobacteriia</taxon>
        <taxon>Flavobacteriales</taxon>
        <taxon>Weeksellaceae</taxon>
        <taxon>Faecalibacter</taxon>
    </lineage>
</organism>
<reference evidence="5" key="1">
    <citation type="submission" date="2020-10" db="EMBL/GenBank/DDBJ databases">
        <authorList>
            <person name="Lu T."/>
            <person name="Wang Q."/>
            <person name="Han X."/>
        </authorList>
    </citation>
    <scope>NUCLEOTIDE SEQUENCE</scope>
    <source>
        <strain evidence="5">WQ 117</strain>
    </source>
</reference>
<dbReference type="CDD" id="cd00200">
    <property type="entry name" value="WD40"/>
    <property type="match status" value="1"/>
</dbReference>
<keyword evidence="6" id="KW-1185">Reference proteome</keyword>
<dbReference type="PROSITE" id="PS50082">
    <property type="entry name" value="WD_REPEATS_2"/>
    <property type="match status" value="3"/>
</dbReference>
<keyword evidence="4" id="KW-1133">Transmembrane helix</keyword>
<dbReference type="SMART" id="SM00320">
    <property type="entry name" value="WD40"/>
    <property type="match status" value="5"/>
</dbReference>
<dbReference type="PANTHER" id="PTHR22847">
    <property type="entry name" value="WD40 REPEAT PROTEIN"/>
    <property type="match status" value="1"/>
</dbReference>